<reference evidence="3 4" key="1">
    <citation type="submission" date="2024-02" db="EMBL/GenBank/DDBJ databases">
        <title>Seven novel Bacillus-like species.</title>
        <authorList>
            <person name="Liu G."/>
        </authorList>
    </citation>
    <scope>NUCLEOTIDE SEQUENCE [LARGE SCALE GENOMIC DNA]</scope>
    <source>
        <strain evidence="3 4">FJAT-53654</strain>
    </source>
</reference>
<protein>
    <recommendedName>
        <fullName evidence="5">Phage tail tape measure protein</fullName>
    </recommendedName>
</protein>
<proteinExistence type="predicted"/>
<dbReference type="Gene3D" id="1.20.1170.10">
    <property type="match status" value="1"/>
</dbReference>
<feature type="transmembrane region" description="Helical" evidence="2">
    <location>
        <begin position="90"/>
        <end position="112"/>
    </location>
</feature>
<keyword evidence="1" id="KW-0175">Coiled coil</keyword>
<keyword evidence="2" id="KW-0472">Membrane</keyword>
<gene>
    <name evidence="3" type="ORF">WCV66_09605</name>
</gene>
<dbReference type="Proteomes" id="UP001368328">
    <property type="component" value="Chromosome"/>
</dbReference>
<evidence type="ECO:0000313" key="3">
    <source>
        <dbReference type="EMBL" id="WXB90429.1"/>
    </source>
</evidence>
<name>A0ABZ2MYB9_9BACI</name>
<feature type="transmembrane region" description="Helical" evidence="2">
    <location>
        <begin position="65"/>
        <end position="84"/>
    </location>
</feature>
<keyword evidence="2" id="KW-0812">Transmembrane</keyword>
<dbReference type="EMBL" id="CP147403">
    <property type="protein sequence ID" value="WXB90429.1"/>
    <property type="molecule type" value="Genomic_DNA"/>
</dbReference>
<accession>A0ABZ2MYB9</accession>
<keyword evidence="4" id="KW-1185">Reference proteome</keyword>
<keyword evidence="2" id="KW-1133">Transmembrane helix</keyword>
<feature type="transmembrane region" description="Helical" evidence="2">
    <location>
        <begin position="350"/>
        <end position="379"/>
    </location>
</feature>
<dbReference type="RefSeq" id="WP_338788815.1">
    <property type="nucleotide sequence ID" value="NZ_CP147403.1"/>
</dbReference>
<feature type="transmembrane region" description="Helical" evidence="2">
    <location>
        <begin position="399"/>
        <end position="421"/>
    </location>
</feature>
<organism evidence="3 4">
    <name type="scientific">Metabacillus rhizosphaerae</name>
    <dbReference type="NCBI Taxonomy" id="3117747"/>
    <lineage>
        <taxon>Bacteria</taxon>
        <taxon>Bacillati</taxon>
        <taxon>Bacillota</taxon>
        <taxon>Bacilli</taxon>
        <taxon>Bacillales</taxon>
        <taxon>Bacillaceae</taxon>
        <taxon>Metabacillus</taxon>
    </lineage>
</organism>
<evidence type="ECO:0000256" key="1">
    <source>
        <dbReference type="SAM" id="Coils"/>
    </source>
</evidence>
<evidence type="ECO:0008006" key="5">
    <source>
        <dbReference type="Google" id="ProtNLM"/>
    </source>
</evidence>
<evidence type="ECO:0000256" key="2">
    <source>
        <dbReference type="SAM" id="Phobius"/>
    </source>
</evidence>
<feature type="transmembrane region" description="Helical" evidence="2">
    <location>
        <begin position="41"/>
        <end position="58"/>
    </location>
</feature>
<feature type="coiled-coil region" evidence="1">
    <location>
        <begin position="111"/>
        <end position="141"/>
    </location>
</feature>
<sequence>MSDGSVVIDANIDDDGISRGLAKIRSKLSGLDKNLTKTKSLSASVLLAPSLISSIVLATTKTISLGLAFAGAVAAGAPLLTLAGGLAASFAAAGVGVAAYGVVATSVIGEVFKKSEEIAKLEENLANADTAKERIAAQKELREAMKGVSDEQKNAMDQLASFKSFWTDFTKQFERPILETFSTGLALAKNILTGLAPTIDSVAAVINELFQEMNNGVIEGGLKDFFGWLESNAAESLYNFAHISGNVIGGFFNLLGSFSPIGAEIEEGFLSLSERFLEWSGSIASSTAFQDFVNYAMENGPVLMEIIGNVVGILQQLVTDLAPLGADVLTGLQSFTSLILDNWPVIKETVIGLTVAVGSFVAIMKALQIIGVINTLLVAWRTGTLAATVAQWGLNAAMLANPITWVVALIAGLIAIGVLLYRNWDSVKAKAIELWKAVEDAWDNIWGAIQDAWGKVEDYLDGIDLYSIGKSIMQGLADGFSSIHIPMPHFSVSGSFDMNPMDGDGFSIPSVSFDGWYANGAVFPANSPRLIGVGDNKTYQEAALPLSPSVLGMIGSKIADEMPTPSGGTGEQTIIVQSILDGEVISEQVSKRMNSNIPQSRRRL</sequence>
<evidence type="ECO:0000313" key="4">
    <source>
        <dbReference type="Proteomes" id="UP001368328"/>
    </source>
</evidence>